<name>A0A2D1U5F4_9SPHI</name>
<dbReference type="Proteomes" id="UP000223749">
    <property type="component" value="Chromosome"/>
</dbReference>
<organism evidence="3 4">
    <name type="scientific">Pedobacter ginsengisoli</name>
    <dbReference type="NCBI Taxonomy" id="363852"/>
    <lineage>
        <taxon>Bacteria</taxon>
        <taxon>Pseudomonadati</taxon>
        <taxon>Bacteroidota</taxon>
        <taxon>Sphingobacteriia</taxon>
        <taxon>Sphingobacteriales</taxon>
        <taxon>Sphingobacteriaceae</taxon>
        <taxon>Pedobacter</taxon>
    </lineage>
</organism>
<gene>
    <name evidence="3" type="ORF">CPT03_10190</name>
</gene>
<keyword evidence="1 3" id="KW-0808">Transferase</keyword>
<dbReference type="GO" id="GO:0008897">
    <property type="term" value="F:holo-[acyl-carrier-protein] synthase activity"/>
    <property type="evidence" value="ECO:0007669"/>
    <property type="project" value="InterPro"/>
</dbReference>
<dbReference type="GO" id="GO:0000287">
    <property type="term" value="F:magnesium ion binding"/>
    <property type="evidence" value="ECO:0007669"/>
    <property type="project" value="InterPro"/>
</dbReference>
<feature type="domain" description="4'-phosphopantetheinyl transferase" evidence="2">
    <location>
        <begin position="2"/>
        <end position="78"/>
    </location>
</feature>
<dbReference type="RefSeq" id="WP_099438753.1">
    <property type="nucleotide sequence ID" value="NZ_CP024091.1"/>
</dbReference>
<evidence type="ECO:0000256" key="1">
    <source>
        <dbReference type="ARBA" id="ARBA00022679"/>
    </source>
</evidence>
<evidence type="ECO:0000259" key="2">
    <source>
        <dbReference type="Pfam" id="PF01648"/>
    </source>
</evidence>
<dbReference type="AlphaFoldDB" id="A0A2D1U5F4"/>
<evidence type="ECO:0000313" key="3">
    <source>
        <dbReference type="EMBL" id="ATP56818.1"/>
    </source>
</evidence>
<reference evidence="3 4" key="1">
    <citation type="submission" date="2017-10" db="EMBL/GenBank/DDBJ databases">
        <title>Whole genome of Pedobacter ginsengisoli T01R-27 isolated from tomato rhizosphere.</title>
        <authorList>
            <person name="Weon H.-Y."/>
            <person name="Lee S.A."/>
            <person name="Sang M.K."/>
            <person name="Song J."/>
        </authorList>
    </citation>
    <scope>NUCLEOTIDE SEQUENCE [LARGE SCALE GENOMIC DNA]</scope>
    <source>
        <strain evidence="3 4">T01R-27</strain>
    </source>
</reference>
<dbReference type="Pfam" id="PF01648">
    <property type="entry name" value="ACPS"/>
    <property type="match status" value="1"/>
</dbReference>
<accession>A0A2D1U5F4</accession>
<dbReference type="OrthoDB" id="663853at2"/>
<dbReference type="InterPro" id="IPR037143">
    <property type="entry name" value="4-PPantetheinyl_Trfase_dom_sf"/>
</dbReference>
<protein>
    <submittedName>
        <fullName evidence="3">Phosphopantetheinyl transferase</fullName>
    </submittedName>
</protein>
<dbReference type="InterPro" id="IPR008278">
    <property type="entry name" value="4-PPantetheinyl_Trfase_dom"/>
</dbReference>
<dbReference type="KEGG" id="pgs:CPT03_10190"/>
<dbReference type="Gene3D" id="3.90.470.20">
    <property type="entry name" value="4'-phosphopantetheinyl transferase domain"/>
    <property type="match status" value="1"/>
</dbReference>
<proteinExistence type="predicted"/>
<sequence>MIGNDIVDLAQASVDSDWKRKGFLDKIFNLEEQFMISSGIHHSVIVWLLWSMKESAYKIYSREAKLREFAPLKLQCSNLIIHDNTATGNVAYDNELYYTKSFFDENYIHTVASAKPEELEKVEIKIIGHALFDYKKTKPASVSHHGAYLALVYL</sequence>
<dbReference type="EMBL" id="CP024091">
    <property type="protein sequence ID" value="ATP56818.1"/>
    <property type="molecule type" value="Genomic_DNA"/>
</dbReference>
<keyword evidence="4" id="KW-1185">Reference proteome</keyword>
<dbReference type="SUPFAM" id="SSF56214">
    <property type="entry name" value="4'-phosphopantetheinyl transferase"/>
    <property type="match status" value="1"/>
</dbReference>
<evidence type="ECO:0000313" key="4">
    <source>
        <dbReference type="Proteomes" id="UP000223749"/>
    </source>
</evidence>